<feature type="signal peptide" evidence="2">
    <location>
        <begin position="1"/>
        <end position="28"/>
    </location>
</feature>
<evidence type="ECO:0000256" key="2">
    <source>
        <dbReference type="SAM" id="SignalP"/>
    </source>
</evidence>
<dbReference type="Proteomes" id="UP000265560">
    <property type="component" value="Chromosome"/>
</dbReference>
<protein>
    <recommendedName>
        <fullName evidence="5">Lipoprotein</fullName>
    </recommendedName>
</protein>
<reference evidence="4" key="1">
    <citation type="submission" date="2018-09" db="EMBL/GenBank/DDBJ databases">
        <authorList>
            <person name="Zhu H."/>
        </authorList>
    </citation>
    <scope>NUCLEOTIDE SEQUENCE [LARGE SCALE GENOMIC DNA]</scope>
    <source>
        <strain evidence="4">K2W31S-8</strain>
    </source>
</reference>
<dbReference type="RefSeq" id="WP_119892435.1">
    <property type="nucleotide sequence ID" value="NZ_CP032419.1"/>
</dbReference>
<feature type="region of interest" description="Disordered" evidence="1">
    <location>
        <begin position="59"/>
        <end position="105"/>
    </location>
</feature>
<name>A0A385Z2L6_9PSED</name>
<organism evidence="3 4">
    <name type="scientific">Pseudomonas cavernae</name>
    <dbReference type="NCBI Taxonomy" id="2320867"/>
    <lineage>
        <taxon>Bacteria</taxon>
        <taxon>Pseudomonadati</taxon>
        <taxon>Pseudomonadota</taxon>
        <taxon>Gammaproteobacteria</taxon>
        <taxon>Pseudomonadales</taxon>
        <taxon>Pseudomonadaceae</taxon>
        <taxon>Pseudomonas</taxon>
    </lineage>
</organism>
<gene>
    <name evidence="3" type="ORF">D3880_05180</name>
</gene>
<dbReference type="KEGG" id="pcav:D3880_05180"/>
<dbReference type="EMBL" id="CP032419">
    <property type="protein sequence ID" value="AYC31812.1"/>
    <property type="molecule type" value="Genomic_DNA"/>
</dbReference>
<feature type="compositionally biased region" description="Polar residues" evidence="1">
    <location>
        <begin position="61"/>
        <end position="71"/>
    </location>
</feature>
<evidence type="ECO:0000256" key="1">
    <source>
        <dbReference type="SAM" id="MobiDB-lite"/>
    </source>
</evidence>
<evidence type="ECO:0008006" key="5">
    <source>
        <dbReference type="Google" id="ProtNLM"/>
    </source>
</evidence>
<evidence type="ECO:0000313" key="3">
    <source>
        <dbReference type="EMBL" id="AYC31812.1"/>
    </source>
</evidence>
<sequence>MSFSPLTARSLRVACVAALALLAGCEAAEDAAQKLAEKAQQEVEQAARNALNETAKELNKQIDQAQKSTEQWLDGEPAEGDDAPDNQAEDAPERDQPIKLPQHSA</sequence>
<feature type="compositionally biased region" description="Acidic residues" evidence="1">
    <location>
        <begin position="76"/>
        <end position="90"/>
    </location>
</feature>
<proteinExistence type="predicted"/>
<feature type="chain" id="PRO_5017259177" description="Lipoprotein" evidence="2">
    <location>
        <begin position="29"/>
        <end position="105"/>
    </location>
</feature>
<dbReference type="AlphaFoldDB" id="A0A385Z2L6"/>
<keyword evidence="2" id="KW-0732">Signal</keyword>
<accession>A0A385Z2L6</accession>
<evidence type="ECO:0000313" key="4">
    <source>
        <dbReference type="Proteomes" id="UP000265560"/>
    </source>
</evidence>
<keyword evidence="4" id="KW-1185">Reference proteome</keyword>